<dbReference type="SMART" id="SM00248">
    <property type="entry name" value="ANK"/>
    <property type="match status" value="10"/>
</dbReference>
<comment type="caution">
    <text evidence="5">The sequence shown here is derived from an EMBL/GenBank/DDBJ whole genome shotgun (WGS) entry which is preliminary data.</text>
</comment>
<feature type="repeat" description="ANK" evidence="3">
    <location>
        <begin position="595"/>
        <end position="617"/>
    </location>
</feature>
<dbReference type="EMBL" id="JAPFFF010000050">
    <property type="protein sequence ID" value="KAK8839895.1"/>
    <property type="molecule type" value="Genomic_DNA"/>
</dbReference>
<dbReference type="PANTHER" id="PTHR24126:SF14">
    <property type="entry name" value="ANK_REP_REGION DOMAIN-CONTAINING PROTEIN"/>
    <property type="match status" value="1"/>
</dbReference>
<reference evidence="5 6" key="1">
    <citation type="submission" date="2024-04" db="EMBL/GenBank/DDBJ databases">
        <title>Tritrichomonas musculus Genome.</title>
        <authorList>
            <person name="Alves-Ferreira E."/>
            <person name="Grigg M."/>
            <person name="Lorenzi H."/>
            <person name="Galac M."/>
        </authorList>
    </citation>
    <scope>NUCLEOTIDE SEQUENCE [LARGE SCALE GENOMIC DNA]</scope>
    <source>
        <strain evidence="5 6">EAF2021</strain>
    </source>
</reference>
<protein>
    <recommendedName>
        <fullName evidence="7">DUF3447 domain-containing protein</fullName>
    </recommendedName>
</protein>
<organism evidence="5 6">
    <name type="scientific">Tritrichomonas musculus</name>
    <dbReference type="NCBI Taxonomy" id="1915356"/>
    <lineage>
        <taxon>Eukaryota</taxon>
        <taxon>Metamonada</taxon>
        <taxon>Parabasalia</taxon>
        <taxon>Tritrichomonadida</taxon>
        <taxon>Tritrichomonadidae</taxon>
        <taxon>Tritrichomonas</taxon>
    </lineage>
</organism>
<evidence type="ECO:0000313" key="5">
    <source>
        <dbReference type="EMBL" id="KAK8839895.1"/>
    </source>
</evidence>
<dbReference type="Proteomes" id="UP001470230">
    <property type="component" value="Unassembled WGS sequence"/>
</dbReference>
<dbReference type="PROSITE" id="PS50297">
    <property type="entry name" value="ANK_REP_REGION"/>
    <property type="match status" value="1"/>
</dbReference>
<name>A0ABR2H171_9EUKA</name>
<proteinExistence type="predicted"/>
<dbReference type="Pfam" id="PF00023">
    <property type="entry name" value="Ank"/>
    <property type="match status" value="2"/>
</dbReference>
<dbReference type="InterPro" id="IPR036770">
    <property type="entry name" value="Ankyrin_rpt-contain_sf"/>
</dbReference>
<dbReference type="Pfam" id="PF12796">
    <property type="entry name" value="Ank_2"/>
    <property type="match status" value="2"/>
</dbReference>
<feature type="compositionally biased region" description="Acidic residues" evidence="4">
    <location>
        <begin position="570"/>
        <end position="583"/>
    </location>
</feature>
<feature type="region of interest" description="Disordered" evidence="4">
    <location>
        <begin position="570"/>
        <end position="592"/>
    </location>
</feature>
<feature type="repeat" description="ANK" evidence="3">
    <location>
        <begin position="426"/>
        <end position="458"/>
    </location>
</feature>
<dbReference type="Gene3D" id="1.25.40.20">
    <property type="entry name" value="Ankyrin repeat-containing domain"/>
    <property type="match status" value="4"/>
</dbReference>
<dbReference type="PROSITE" id="PS50088">
    <property type="entry name" value="ANK_REPEAT"/>
    <property type="match status" value="2"/>
</dbReference>
<keyword evidence="1" id="KW-0677">Repeat</keyword>
<evidence type="ECO:0000256" key="4">
    <source>
        <dbReference type="SAM" id="MobiDB-lite"/>
    </source>
</evidence>
<evidence type="ECO:0000313" key="6">
    <source>
        <dbReference type="Proteomes" id="UP001470230"/>
    </source>
</evidence>
<evidence type="ECO:0000256" key="3">
    <source>
        <dbReference type="PROSITE-ProRule" id="PRU00023"/>
    </source>
</evidence>
<keyword evidence="2 3" id="KW-0040">ANK repeat</keyword>
<evidence type="ECO:0008006" key="7">
    <source>
        <dbReference type="Google" id="ProtNLM"/>
    </source>
</evidence>
<dbReference type="PANTHER" id="PTHR24126">
    <property type="entry name" value="ANKYRIN REPEAT, PH AND SEC7 DOMAIN CONTAINING PROTEIN SECG-RELATED"/>
    <property type="match status" value="1"/>
</dbReference>
<evidence type="ECO:0000256" key="2">
    <source>
        <dbReference type="ARBA" id="ARBA00023043"/>
    </source>
</evidence>
<accession>A0ABR2H171</accession>
<evidence type="ECO:0000256" key="1">
    <source>
        <dbReference type="ARBA" id="ARBA00022737"/>
    </source>
</evidence>
<sequence>MTQEIENELSKYLTHVQTFQNLFLEYLDKDDESCFQYIQNYFDENNILENKQKFITTLCFISKVSSNYHRSSKLMDKIEKILLYFQQSYGKHCTNIEIFNIFKENKLILLKLFKNKILIPDLEIESIIKSSIYEKRNYPQYFSKEFKNINNEQSNNSSDDFDEKCLIGENDNTICKYIRKDDIDQFVAYTNRTNFNLRSNIQSSIFETNSFLLDKTPTIIEYASFFGSLQIVRYLLLNKVTMDESIWIYAVHSKNYELIHLLEEKNVQPPHDSYNEVLTECIKCHHNEIAEYILNNKMMDTLDNNDELKKTLSLDAVRYHNYHYIPKDYEFITNNTCFIVTMSGERYYELVKVLLTMRVGSGILCSCIEATFGDDIKYTLYCAVENNDIEMIKVLMSSETFNTYGKSKINRNEIVDQENEKYSYVDNKTALFLAVERSYYDIVKLLLSSKAECNINEESELNCVHEDGYEITKDKYYKLPIHVDVEKGDDKMLELLSTYNKIDVNAELKFVRDYQKPFEYIVNQVEKKTPLQIAVEKGNSNAVRILLSHKNIDVNKQSSFKLDKKLDGYEYDEDNQGNEEEEQSGDRERDKQIRSKKTALHLAVEKNDIEIVKLLLNYSKIDVNKREKYQLIKPLLKIDTQKTALQIAIEKKEIDIVKLLLEQQSISINERIPYRIDREPKRNLCYCEEEESNDKKVEPVGYHEYCLKTPLHAAVQTGCIEIIKLLLQQKTINTQIDDGQGKTPENYTDNLEIKKLLNK</sequence>
<dbReference type="InterPro" id="IPR002110">
    <property type="entry name" value="Ankyrin_rpt"/>
</dbReference>
<dbReference type="SUPFAM" id="SSF48403">
    <property type="entry name" value="Ankyrin repeat"/>
    <property type="match status" value="1"/>
</dbReference>
<gene>
    <name evidence="5" type="ORF">M9Y10_031609</name>
</gene>
<keyword evidence="6" id="KW-1185">Reference proteome</keyword>